<dbReference type="PROSITE" id="PS50137">
    <property type="entry name" value="DS_RBD"/>
    <property type="match status" value="1"/>
</dbReference>
<reference evidence="18 19" key="1">
    <citation type="submission" date="2016-02" db="EMBL/GenBank/DDBJ databases">
        <title>Anaerosporomusa subterraneum gen. nov., sp. nov., a spore-forming obligate anaerobe isolated from saprolite.</title>
        <authorList>
            <person name="Choi J.K."/>
            <person name="Shah M."/>
            <person name="Yee N."/>
        </authorList>
    </citation>
    <scope>NUCLEOTIDE SEQUENCE [LARGE SCALE GENOMIC DNA]</scope>
    <source>
        <strain evidence="18 19">RU4</strain>
    </source>
</reference>
<comment type="subcellular location">
    <subcellularLocation>
        <location evidence="2 15">Cytoplasm</location>
    </subcellularLocation>
</comment>
<dbReference type="Pfam" id="PF14622">
    <property type="entry name" value="Ribonucleas_3_3"/>
    <property type="match status" value="1"/>
</dbReference>
<dbReference type="GO" id="GO:0004525">
    <property type="term" value="F:ribonuclease III activity"/>
    <property type="evidence" value="ECO:0007669"/>
    <property type="project" value="UniProtKB-UniRule"/>
</dbReference>
<keyword evidence="14 15" id="KW-0694">RNA-binding</keyword>
<keyword evidence="8 15" id="KW-0819">tRNA processing</keyword>
<feature type="active site" evidence="15">
    <location>
        <position position="56"/>
    </location>
</feature>
<keyword evidence="15" id="KW-0699">rRNA-binding</keyword>
<dbReference type="GO" id="GO:0005737">
    <property type="term" value="C:cytoplasm"/>
    <property type="evidence" value="ECO:0007669"/>
    <property type="project" value="UniProtKB-SubCell"/>
</dbReference>
<dbReference type="GO" id="GO:0042802">
    <property type="term" value="F:identical protein binding"/>
    <property type="evidence" value="ECO:0007669"/>
    <property type="project" value="UniProtKB-ARBA"/>
</dbReference>
<dbReference type="GO" id="GO:0006364">
    <property type="term" value="P:rRNA processing"/>
    <property type="evidence" value="ECO:0007669"/>
    <property type="project" value="UniProtKB-UniRule"/>
</dbReference>
<feature type="active site" evidence="15">
    <location>
        <position position="128"/>
    </location>
</feature>
<evidence type="ECO:0000259" key="17">
    <source>
        <dbReference type="PROSITE" id="PS50142"/>
    </source>
</evidence>
<organism evidence="18 19">
    <name type="scientific">Anaerosporomusa subterranea</name>
    <dbReference type="NCBI Taxonomy" id="1794912"/>
    <lineage>
        <taxon>Bacteria</taxon>
        <taxon>Bacillati</taxon>
        <taxon>Bacillota</taxon>
        <taxon>Negativicutes</taxon>
        <taxon>Acetonemataceae</taxon>
        <taxon>Anaerosporomusa</taxon>
    </lineage>
</organism>
<evidence type="ECO:0000256" key="10">
    <source>
        <dbReference type="ARBA" id="ARBA00022723"/>
    </source>
</evidence>
<name>A0A154BTI6_ANASB</name>
<sequence length="239" mass="26414">MVDKRRMASLIKLGSRLEVKFSKLELLHQALIHTSYMNESKKCRYGDNERLEFLGDAVLDVVISEYLFRQFPSMPEGELTKARATIVCEQTLAQQAAQVGLGEHLMLGRGEQTSGGRERSSILADAFEAVIGAVYIDGGFSAVTEFIHRQFACQLEEIGAGQYNHDFKTLLQETVQRHTDGKVHYEVTAAQGPDHNKSFEVVVLVNGNPMGRGAGKTKKEAEQHAAKQALGKLSHGLQN</sequence>
<evidence type="ECO:0000256" key="4">
    <source>
        <dbReference type="ARBA" id="ARBA00011738"/>
    </source>
</evidence>
<dbReference type="InterPro" id="IPR036389">
    <property type="entry name" value="RNase_III_sf"/>
</dbReference>
<protein>
    <recommendedName>
        <fullName evidence="15">Ribonuclease 3</fullName>
        <ecNumber evidence="15">3.1.26.3</ecNumber>
    </recommendedName>
    <alternativeName>
        <fullName evidence="15">Ribonuclease III</fullName>
        <shortName evidence="15">RNase III</shortName>
    </alternativeName>
</protein>
<dbReference type="InterPro" id="IPR000999">
    <property type="entry name" value="RNase_III_dom"/>
</dbReference>
<evidence type="ECO:0000256" key="13">
    <source>
        <dbReference type="ARBA" id="ARBA00022842"/>
    </source>
</evidence>
<dbReference type="PROSITE" id="PS00517">
    <property type="entry name" value="RNASE_3_1"/>
    <property type="match status" value="1"/>
</dbReference>
<accession>A0A154BTI6</accession>
<evidence type="ECO:0000259" key="16">
    <source>
        <dbReference type="PROSITE" id="PS50137"/>
    </source>
</evidence>
<evidence type="ECO:0000256" key="15">
    <source>
        <dbReference type="HAMAP-Rule" id="MF_00104"/>
    </source>
</evidence>
<dbReference type="GO" id="GO:0008033">
    <property type="term" value="P:tRNA processing"/>
    <property type="evidence" value="ECO:0007669"/>
    <property type="project" value="UniProtKB-KW"/>
</dbReference>
<feature type="binding site" evidence="15">
    <location>
        <position position="125"/>
    </location>
    <ligand>
        <name>Mg(2+)</name>
        <dbReference type="ChEBI" id="CHEBI:18420"/>
    </ligand>
</feature>
<dbReference type="GO" id="GO:0006397">
    <property type="term" value="P:mRNA processing"/>
    <property type="evidence" value="ECO:0007669"/>
    <property type="project" value="UniProtKB-UniRule"/>
</dbReference>
<evidence type="ECO:0000313" key="18">
    <source>
        <dbReference type="EMBL" id="KYZ77334.1"/>
    </source>
</evidence>
<dbReference type="CDD" id="cd00593">
    <property type="entry name" value="RIBOc"/>
    <property type="match status" value="1"/>
</dbReference>
<dbReference type="EC" id="3.1.26.3" evidence="15"/>
<evidence type="ECO:0000256" key="1">
    <source>
        <dbReference type="ARBA" id="ARBA00000109"/>
    </source>
</evidence>
<dbReference type="InterPro" id="IPR014720">
    <property type="entry name" value="dsRBD_dom"/>
</dbReference>
<evidence type="ECO:0000313" key="19">
    <source>
        <dbReference type="Proteomes" id="UP000076268"/>
    </source>
</evidence>
<comment type="catalytic activity">
    <reaction evidence="1 15">
        <text>Endonucleolytic cleavage to 5'-phosphomonoester.</text>
        <dbReference type="EC" id="3.1.26.3"/>
    </reaction>
</comment>
<proteinExistence type="inferred from homology"/>
<dbReference type="Gene3D" id="3.30.160.20">
    <property type="match status" value="1"/>
</dbReference>
<dbReference type="Proteomes" id="UP000076268">
    <property type="component" value="Unassembled WGS sequence"/>
</dbReference>
<dbReference type="CDD" id="cd10845">
    <property type="entry name" value="DSRM_RNAse_III_family"/>
    <property type="match status" value="1"/>
</dbReference>
<dbReference type="HAMAP" id="MF_00104">
    <property type="entry name" value="RNase_III"/>
    <property type="match status" value="1"/>
</dbReference>
<keyword evidence="5 15" id="KW-0963">Cytoplasm</keyword>
<dbReference type="Pfam" id="PF00035">
    <property type="entry name" value="dsrm"/>
    <property type="match status" value="1"/>
</dbReference>
<dbReference type="RefSeq" id="WP_066239479.1">
    <property type="nucleotide sequence ID" value="NZ_LSGP01000013.1"/>
</dbReference>
<dbReference type="InterPro" id="IPR011907">
    <property type="entry name" value="RNase_III"/>
</dbReference>
<dbReference type="AlphaFoldDB" id="A0A154BTI6"/>
<keyword evidence="7 15" id="KW-0507">mRNA processing</keyword>
<feature type="domain" description="RNase III" evidence="17">
    <location>
        <begin position="10"/>
        <end position="139"/>
    </location>
</feature>
<comment type="cofactor">
    <cofactor evidence="15">
        <name>Mg(2+)</name>
        <dbReference type="ChEBI" id="CHEBI:18420"/>
    </cofactor>
</comment>
<keyword evidence="9 15" id="KW-0540">Nuclease</keyword>
<dbReference type="FunFam" id="1.10.1520.10:FF:000001">
    <property type="entry name" value="Ribonuclease 3"/>
    <property type="match status" value="1"/>
</dbReference>
<keyword evidence="6 15" id="KW-0698">rRNA processing</keyword>
<dbReference type="SMART" id="SM00535">
    <property type="entry name" value="RIBOc"/>
    <property type="match status" value="1"/>
</dbReference>
<gene>
    <name evidence="15" type="primary">rnc</name>
    <name evidence="18" type="ORF">AXX12_04165</name>
</gene>
<evidence type="ECO:0000256" key="2">
    <source>
        <dbReference type="ARBA" id="ARBA00004496"/>
    </source>
</evidence>
<dbReference type="NCBIfam" id="TIGR02191">
    <property type="entry name" value="RNaseIII"/>
    <property type="match status" value="1"/>
</dbReference>
<dbReference type="GO" id="GO:0003725">
    <property type="term" value="F:double-stranded RNA binding"/>
    <property type="evidence" value="ECO:0007669"/>
    <property type="project" value="TreeGrafter"/>
</dbReference>
<evidence type="ECO:0000256" key="14">
    <source>
        <dbReference type="ARBA" id="ARBA00022884"/>
    </source>
</evidence>
<dbReference type="SMART" id="SM00358">
    <property type="entry name" value="DSRM"/>
    <property type="match status" value="1"/>
</dbReference>
<keyword evidence="19" id="KW-1185">Reference proteome</keyword>
<evidence type="ECO:0000256" key="6">
    <source>
        <dbReference type="ARBA" id="ARBA00022552"/>
    </source>
</evidence>
<keyword evidence="13 15" id="KW-0460">Magnesium</keyword>
<dbReference type="PANTHER" id="PTHR11207:SF0">
    <property type="entry name" value="RIBONUCLEASE 3"/>
    <property type="match status" value="1"/>
</dbReference>
<dbReference type="GO" id="GO:0010468">
    <property type="term" value="P:regulation of gene expression"/>
    <property type="evidence" value="ECO:0007669"/>
    <property type="project" value="TreeGrafter"/>
</dbReference>
<feature type="domain" description="DRBM" evidence="16">
    <location>
        <begin position="166"/>
        <end position="235"/>
    </location>
</feature>
<evidence type="ECO:0000256" key="9">
    <source>
        <dbReference type="ARBA" id="ARBA00022722"/>
    </source>
</evidence>
<comment type="function">
    <text evidence="15">Digests double-stranded RNA. Involved in the processing of primary rRNA transcript to yield the immediate precursors to the large and small rRNAs (23S and 16S). Processes some mRNAs, and tRNAs when they are encoded in the rRNA operon. Processes pre-crRNA and tracrRNA of type II CRISPR loci if present in the organism.</text>
</comment>
<keyword evidence="10 15" id="KW-0479">Metal-binding</keyword>
<evidence type="ECO:0000256" key="7">
    <source>
        <dbReference type="ARBA" id="ARBA00022664"/>
    </source>
</evidence>
<comment type="similarity">
    <text evidence="3">Belongs to the ribonuclease III family.</text>
</comment>
<comment type="caution">
    <text evidence="18">The sequence shown here is derived from an EMBL/GenBank/DDBJ whole genome shotgun (WGS) entry which is preliminary data.</text>
</comment>
<dbReference type="GO" id="GO:0046872">
    <property type="term" value="F:metal ion binding"/>
    <property type="evidence" value="ECO:0007669"/>
    <property type="project" value="UniProtKB-KW"/>
</dbReference>
<dbReference type="EMBL" id="LSGP01000013">
    <property type="protein sequence ID" value="KYZ77334.1"/>
    <property type="molecule type" value="Genomic_DNA"/>
</dbReference>
<keyword evidence="11 15" id="KW-0255">Endonuclease</keyword>
<evidence type="ECO:0000256" key="3">
    <source>
        <dbReference type="ARBA" id="ARBA00010183"/>
    </source>
</evidence>
<evidence type="ECO:0000256" key="11">
    <source>
        <dbReference type="ARBA" id="ARBA00022759"/>
    </source>
</evidence>
<dbReference type="SUPFAM" id="SSF69065">
    <property type="entry name" value="RNase III domain-like"/>
    <property type="match status" value="1"/>
</dbReference>
<evidence type="ECO:0000256" key="8">
    <source>
        <dbReference type="ARBA" id="ARBA00022694"/>
    </source>
</evidence>
<dbReference type="GO" id="GO:0019843">
    <property type="term" value="F:rRNA binding"/>
    <property type="evidence" value="ECO:0007669"/>
    <property type="project" value="UniProtKB-KW"/>
</dbReference>
<dbReference type="PROSITE" id="PS50142">
    <property type="entry name" value="RNASE_3_2"/>
    <property type="match status" value="1"/>
</dbReference>
<feature type="binding site" evidence="15">
    <location>
        <position position="52"/>
    </location>
    <ligand>
        <name>Mg(2+)</name>
        <dbReference type="ChEBI" id="CHEBI:18420"/>
    </ligand>
</feature>
<dbReference type="STRING" id="1794912.AXX12_04165"/>
<dbReference type="Gene3D" id="1.10.1520.10">
    <property type="entry name" value="Ribonuclease III domain"/>
    <property type="match status" value="1"/>
</dbReference>
<evidence type="ECO:0000256" key="12">
    <source>
        <dbReference type="ARBA" id="ARBA00022801"/>
    </source>
</evidence>
<dbReference type="FunFam" id="3.30.160.20:FF:000003">
    <property type="entry name" value="Ribonuclease 3"/>
    <property type="match status" value="1"/>
</dbReference>
<comment type="subunit">
    <text evidence="4 15">Homodimer.</text>
</comment>
<keyword evidence="12 15" id="KW-0378">Hydrolase</keyword>
<feature type="binding site" evidence="15">
    <location>
        <position position="128"/>
    </location>
    <ligand>
        <name>Mg(2+)</name>
        <dbReference type="ChEBI" id="CHEBI:18420"/>
    </ligand>
</feature>
<evidence type="ECO:0000256" key="5">
    <source>
        <dbReference type="ARBA" id="ARBA00022490"/>
    </source>
</evidence>
<dbReference type="SUPFAM" id="SSF54768">
    <property type="entry name" value="dsRNA-binding domain-like"/>
    <property type="match status" value="1"/>
</dbReference>
<dbReference type="OrthoDB" id="9805026at2"/>
<dbReference type="PANTHER" id="PTHR11207">
    <property type="entry name" value="RIBONUCLEASE III"/>
    <property type="match status" value="1"/>
</dbReference>